<dbReference type="InterPro" id="IPR047814">
    <property type="entry name" value="TfpX/TfpZ-like"/>
</dbReference>
<dbReference type="RefSeq" id="WP_258332259.1">
    <property type="nucleotide sequence ID" value="NZ_JAPTGG010000010.1"/>
</dbReference>
<gene>
    <name evidence="2" type="ORF">O0V09_12910</name>
</gene>
<keyword evidence="3" id="KW-1185">Reference proteome</keyword>
<evidence type="ECO:0000313" key="2">
    <source>
        <dbReference type="EMBL" id="MCZ0866106.1"/>
    </source>
</evidence>
<name>A0A9J6RP50_9GAMM</name>
<evidence type="ECO:0000313" key="3">
    <source>
        <dbReference type="Proteomes" id="UP001069090"/>
    </source>
</evidence>
<proteinExistence type="predicted"/>
<keyword evidence="1" id="KW-0472">Membrane</keyword>
<accession>A0A9J6RP50</accession>
<evidence type="ECO:0000256" key="1">
    <source>
        <dbReference type="SAM" id="Phobius"/>
    </source>
</evidence>
<dbReference type="Proteomes" id="UP001069090">
    <property type="component" value="Unassembled WGS sequence"/>
</dbReference>
<feature type="transmembrane region" description="Helical" evidence="1">
    <location>
        <begin position="83"/>
        <end position="103"/>
    </location>
</feature>
<sequence>MMLTVLSAKNRLHASLIHLVYCAVIAFIVVLVVFGVWYPGELAAAAGVTDIFLLLLLVDICLGPLLTLVVFNKAKQELARDLLIIFLFQLTALVGGIYTVFIARPVYVVFAVDRFELVYANDLTREDLLQATYREYQSVPLWGPKWIAAMAPDSAQERQDMLFKALGEGRDLAQTPQYYQPYETAKPRIREKIYPLARLKEFNSQADPMLIELLSRYSLEPSFYGFIPLESEVLDLVVVINNQTAEVEEVVKLKPWHY</sequence>
<dbReference type="EMBL" id="JAPTGG010000010">
    <property type="protein sequence ID" value="MCZ0866106.1"/>
    <property type="molecule type" value="Genomic_DNA"/>
</dbReference>
<comment type="caution">
    <text evidence="2">The sequence shown here is derived from an EMBL/GenBank/DDBJ whole genome shotgun (WGS) entry which is preliminary data.</text>
</comment>
<protein>
    <recommendedName>
        <fullName evidence="4">Type IV pilin accessory protein</fullName>
    </recommendedName>
</protein>
<reference evidence="2 3" key="1">
    <citation type="submission" date="2022-12" db="EMBL/GenBank/DDBJ databases">
        <title>Dasania phycosphaerae sp. nov., isolated from particulate material of the south coast of Korea.</title>
        <authorList>
            <person name="Jiang Y."/>
        </authorList>
    </citation>
    <scope>NUCLEOTIDE SEQUENCE [LARGE SCALE GENOMIC DNA]</scope>
    <source>
        <strain evidence="2 3">GY-19</strain>
    </source>
</reference>
<keyword evidence="1" id="KW-0812">Transmembrane</keyword>
<feature type="transmembrane region" description="Helical" evidence="1">
    <location>
        <begin position="51"/>
        <end position="71"/>
    </location>
</feature>
<dbReference type="NCBIfam" id="NF041437">
    <property type="entry name" value="TfpZ"/>
    <property type="match status" value="1"/>
</dbReference>
<dbReference type="AlphaFoldDB" id="A0A9J6RP50"/>
<feature type="transmembrane region" description="Helical" evidence="1">
    <location>
        <begin position="12"/>
        <end position="39"/>
    </location>
</feature>
<keyword evidence="1" id="KW-1133">Transmembrane helix</keyword>
<organism evidence="2 3">
    <name type="scientific">Dasania phycosphaerae</name>
    <dbReference type="NCBI Taxonomy" id="2950436"/>
    <lineage>
        <taxon>Bacteria</taxon>
        <taxon>Pseudomonadati</taxon>
        <taxon>Pseudomonadota</taxon>
        <taxon>Gammaproteobacteria</taxon>
        <taxon>Cellvibrionales</taxon>
        <taxon>Spongiibacteraceae</taxon>
        <taxon>Dasania</taxon>
    </lineage>
</organism>
<evidence type="ECO:0008006" key="4">
    <source>
        <dbReference type="Google" id="ProtNLM"/>
    </source>
</evidence>